<evidence type="ECO:0000313" key="10">
    <source>
        <dbReference type="Proteomes" id="UP001341840"/>
    </source>
</evidence>
<evidence type="ECO:0000259" key="8">
    <source>
        <dbReference type="PROSITE" id="PS50102"/>
    </source>
</evidence>
<dbReference type="Gene3D" id="3.30.70.330">
    <property type="match status" value="1"/>
</dbReference>
<evidence type="ECO:0000256" key="7">
    <source>
        <dbReference type="SAM" id="MobiDB-lite"/>
    </source>
</evidence>
<accession>A0ABU6ZW08</accession>
<dbReference type="EMBL" id="JASCZI010274736">
    <property type="protein sequence ID" value="MED6226169.1"/>
    <property type="molecule type" value="Genomic_DNA"/>
</dbReference>
<evidence type="ECO:0000256" key="5">
    <source>
        <dbReference type="ARBA" id="ARBA00023242"/>
    </source>
</evidence>
<evidence type="ECO:0000256" key="1">
    <source>
        <dbReference type="ARBA" id="ARBA00004123"/>
    </source>
</evidence>
<comment type="caution">
    <text evidence="9">The sequence shown here is derived from an EMBL/GenBank/DDBJ whole genome shotgun (WGS) entry which is preliminary data.</text>
</comment>
<dbReference type="InterPro" id="IPR000504">
    <property type="entry name" value="RRM_dom"/>
</dbReference>
<keyword evidence="5" id="KW-0539">Nucleus</keyword>
<dbReference type="CDD" id="cd00590">
    <property type="entry name" value="RRM_SF"/>
    <property type="match status" value="1"/>
</dbReference>
<dbReference type="SMART" id="SM00360">
    <property type="entry name" value="RRM"/>
    <property type="match status" value="1"/>
</dbReference>
<evidence type="ECO:0000313" key="9">
    <source>
        <dbReference type="EMBL" id="MED6226169.1"/>
    </source>
</evidence>
<name>A0ABU6ZW08_9FABA</name>
<reference evidence="9 10" key="1">
    <citation type="journal article" date="2023" name="Plants (Basel)">
        <title>Bridging the Gap: Combining Genomics and Transcriptomics Approaches to Understand Stylosanthes scabra, an Orphan Legume from the Brazilian Caatinga.</title>
        <authorList>
            <person name="Ferreira-Neto J.R.C."/>
            <person name="da Silva M.D."/>
            <person name="Binneck E."/>
            <person name="de Melo N.F."/>
            <person name="da Silva R.H."/>
            <person name="de Melo A.L.T.M."/>
            <person name="Pandolfi V."/>
            <person name="Bustamante F.O."/>
            <person name="Brasileiro-Vidal A.C."/>
            <person name="Benko-Iseppon A.M."/>
        </authorList>
    </citation>
    <scope>NUCLEOTIDE SEQUENCE [LARGE SCALE GENOMIC DNA]</scope>
    <source>
        <tissue evidence="9">Leaves</tissue>
    </source>
</reference>
<protein>
    <recommendedName>
        <fullName evidence="8">RRM domain-containing protein</fullName>
    </recommendedName>
</protein>
<evidence type="ECO:0000256" key="3">
    <source>
        <dbReference type="ARBA" id="ARBA00022884"/>
    </source>
</evidence>
<feature type="domain" description="RRM" evidence="8">
    <location>
        <begin position="5"/>
        <end position="83"/>
    </location>
</feature>
<keyword evidence="4" id="KW-0508">mRNA splicing</keyword>
<evidence type="ECO:0000256" key="2">
    <source>
        <dbReference type="ARBA" id="ARBA00022664"/>
    </source>
</evidence>
<evidence type="ECO:0000256" key="4">
    <source>
        <dbReference type="ARBA" id="ARBA00023187"/>
    </source>
</evidence>
<keyword evidence="10" id="KW-1185">Reference proteome</keyword>
<keyword evidence="2" id="KW-0507">mRNA processing</keyword>
<dbReference type="PANTHER" id="PTHR48028">
    <property type="entry name" value="GLYCINE-RICH RNA-BINDING PROTEIN RZ1A"/>
    <property type="match status" value="1"/>
</dbReference>
<comment type="subcellular location">
    <subcellularLocation>
        <location evidence="1">Nucleus</location>
    </subcellularLocation>
</comment>
<dbReference type="PROSITE" id="PS50102">
    <property type="entry name" value="RRM"/>
    <property type="match status" value="1"/>
</dbReference>
<feature type="non-terminal residue" evidence="9">
    <location>
        <position position="1"/>
    </location>
</feature>
<dbReference type="Proteomes" id="UP001341840">
    <property type="component" value="Unassembled WGS sequence"/>
</dbReference>
<dbReference type="InterPro" id="IPR012677">
    <property type="entry name" value="Nucleotide-bd_a/b_plait_sf"/>
</dbReference>
<gene>
    <name evidence="9" type="ORF">PIB30_100872</name>
</gene>
<organism evidence="9 10">
    <name type="scientific">Stylosanthes scabra</name>
    <dbReference type="NCBI Taxonomy" id="79078"/>
    <lineage>
        <taxon>Eukaryota</taxon>
        <taxon>Viridiplantae</taxon>
        <taxon>Streptophyta</taxon>
        <taxon>Embryophyta</taxon>
        <taxon>Tracheophyta</taxon>
        <taxon>Spermatophyta</taxon>
        <taxon>Magnoliopsida</taxon>
        <taxon>eudicotyledons</taxon>
        <taxon>Gunneridae</taxon>
        <taxon>Pentapetalae</taxon>
        <taxon>rosids</taxon>
        <taxon>fabids</taxon>
        <taxon>Fabales</taxon>
        <taxon>Fabaceae</taxon>
        <taxon>Papilionoideae</taxon>
        <taxon>50 kb inversion clade</taxon>
        <taxon>dalbergioids sensu lato</taxon>
        <taxon>Dalbergieae</taxon>
        <taxon>Pterocarpus clade</taxon>
        <taxon>Stylosanthes</taxon>
    </lineage>
</organism>
<dbReference type="InterPro" id="IPR035979">
    <property type="entry name" value="RBD_domain_sf"/>
</dbReference>
<sequence>DDSVVTIFVDNLPPNTTIDWLWHIFKLEGRVMDAFLSRKKRSSNPSLFGFVRFANRVEAQRAIKKRNGWVVWGYRIKLSEARYDKNHRQVNNSKKETLPEDKRSELKQDNDKERYEARVEEGRSFREAVVNGKEDRTVLNLRDCNVVDTLGNAALILTLDENMRGK</sequence>
<feature type="region of interest" description="Disordered" evidence="7">
    <location>
        <begin position="87"/>
        <end position="113"/>
    </location>
</feature>
<proteinExistence type="predicted"/>
<dbReference type="InterPro" id="IPR051106">
    <property type="entry name" value="RNA-bind/splicing_reg"/>
</dbReference>
<dbReference type="SUPFAM" id="SSF54928">
    <property type="entry name" value="RNA-binding domain, RBD"/>
    <property type="match status" value="1"/>
</dbReference>
<evidence type="ECO:0000256" key="6">
    <source>
        <dbReference type="PROSITE-ProRule" id="PRU00176"/>
    </source>
</evidence>
<dbReference type="PANTHER" id="PTHR48028:SF4">
    <property type="entry name" value="SC35-LIKE SPLICING FACTOR"/>
    <property type="match status" value="1"/>
</dbReference>
<keyword evidence="3 6" id="KW-0694">RNA-binding</keyword>
<dbReference type="Pfam" id="PF00076">
    <property type="entry name" value="RRM_1"/>
    <property type="match status" value="1"/>
</dbReference>